<sequence length="98" mass="12008">SIPYWHLLFPRQLVKEFIEKMENIRPLAESKLNRWSLIKFHNLWEKYSNKLKKIKYKESLNIFHLDLIMQYPSCFKSKTNYFDNLIVDGIEVLFKKIN</sequence>
<feature type="non-terminal residue" evidence="1">
    <location>
        <position position="1"/>
    </location>
</feature>
<proteinExistence type="predicted"/>
<comment type="caution">
    <text evidence="1">The sequence shown here is derived from an EMBL/GenBank/DDBJ whole genome shotgun (WGS) entry which is preliminary data.</text>
</comment>
<accession>X1BD32</accession>
<organism evidence="1">
    <name type="scientific">marine sediment metagenome</name>
    <dbReference type="NCBI Taxonomy" id="412755"/>
    <lineage>
        <taxon>unclassified sequences</taxon>
        <taxon>metagenomes</taxon>
        <taxon>ecological metagenomes</taxon>
    </lineage>
</organism>
<dbReference type="EMBL" id="BART01026187">
    <property type="protein sequence ID" value="GAG93874.1"/>
    <property type="molecule type" value="Genomic_DNA"/>
</dbReference>
<reference evidence="1" key="1">
    <citation type="journal article" date="2014" name="Front. Microbiol.">
        <title>High frequency of phylogenetically diverse reductive dehalogenase-homologous genes in deep subseafloor sedimentary metagenomes.</title>
        <authorList>
            <person name="Kawai M."/>
            <person name="Futagami T."/>
            <person name="Toyoda A."/>
            <person name="Takaki Y."/>
            <person name="Nishi S."/>
            <person name="Hori S."/>
            <person name="Arai W."/>
            <person name="Tsubouchi T."/>
            <person name="Morono Y."/>
            <person name="Uchiyama I."/>
            <person name="Ito T."/>
            <person name="Fujiyama A."/>
            <person name="Inagaki F."/>
            <person name="Takami H."/>
        </authorList>
    </citation>
    <scope>NUCLEOTIDE SEQUENCE</scope>
    <source>
        <strain evidence="1">Expedition CK06-06</strain>
    </source>
</reference>
<protein>
    <submittedName>
        <fullName evidence="1">Uncharacterized protein</fullName>
    </submittedName>
</protein>
<dbReference type="AlphaFoldDB" id="X1BD32"/>
<evidence type="ECO:0000313" key="1">
    <source>
        <dbReference type="EMBL" id="GAG93874.1"/>
    </source>
</evidence>
<gene>
    <name evidence="1" type="ORF">S01H4_46791</name>
</gene>
<name>X1BD32_9ZZZZ</name>